<dbReference type="EMBL" id="JAPXFL010000011">
    <property type="protein sequence ID" value="KAK9499883.1"/>
    <property type="molecule type" value="Genomic_DNA"/>
</dbReference>
<dbReference type="Proteomes" id="UP001461498">
    <property type="component" value="Unassembled WGS sequence"/>
</dbReference>
<feature type="chain" id="PRO_5043676705" evidence="1">
    <location>
        <begin position="19"/>
        <end position="227"/>
    </location>
</feature>
<accession>A0AAW1CQ84</accession>
<evidence type="ECO:0000313" key="3">
    <source>
        <dbReference type="Proteomes" id="UP001461498"/>
    </source>
</evidence>
<evidence type="ECO:0000313" key="2">
    <source>
        <dbReference type="EMBL" id="KAK9499883.1"/>
    </source>
</evidence>
<reference evidence="2 3" key="1">
    <citation type="submission" date="2022-12" db="EMBL/GenBank/DDBJ databases">
        <title>Chromosome-level genome assembly of true bugs.</title>
        <authorList>
            <person name="Ma L."/>
            <person name="Li H."/>
        </authorList>
    </citation>
    <scope>NUCLEOTIDE SEQUENCE [LARGE SCALE GENOMIC DNA]</scope>
    <source>
        <strain evidence="2">Lab_2022b</strain>
    </source>
</reference>
<keyword evidence="3" id="KW-1185">Reference proteome</keyword>
<keyword evidence="1" id="KW-0732">Signal</keyword>
<evidence type="ECO:0000256" key="1">
    <source>
        <dbReference type="SAM" id="SignalP"/>
    </source>
</evidence>
<feature type="signal peptide" evidence="1">
    <location>
        <begin position="1"/>
        <end position="18"/>
    </location>
</feature>
<gene>
    <name evidence="2" type="ORF">O3M35_002831</name>
</gene>
<proteinExistence type="predicted"/>
<dbReference type="InterPro" id="IPR038602">
    <property type="entry name" value="Mite_allergen_7_sf"/>
</dbReference>
<sequence>MKFLIIFCCLLQIALLSARILTPFRASILFHEALPIVVNEFLDQTLEKIDNEKSNPSELNVTEIKFGDVTLNSVTLRNLKTLKRSGDAIMMSESRRVSITSDLMLEEMTLTAQQMLIGSNNITIPSPTLKFNNNIVNFLFKVELDTKSGCQIKQQLLKWKQLEGTIFSGNPQYNNKAFNLSKEQIDSLNKNDANNEEFLKYLKTNMIVCDKLKESPMIKFFKYQLNV</sequence>
<comment type="caution">
    <text evidence="2">The sequence shown here is derived from an EMBL/GenBank/DDBJ whole genome shotgun (WGS) entry which is preliminary data.</text>
</comment>
<dbReference type="AlphaFoldDB" id="A0AAW1CQ84"/>
<protein>
    <submittedName>
        <fullName evidence="2">Uncharacterized protein</fullName>
    </submittedName>
</protein>
<name>A0AAW1CQ84_9HEMI</name>
<organism evidence="2 3">
    <name type="scientific">Rhynocoris fuscipes</name>
    <dbReference type="NCBI Taxonomy" id="488301"/>
    <lineage>
        <taxon>Eukaryota</taxon>
        <taxon>Metazoa</taxon>
        <taxon>Ecdysozoa</taxon>
        <taxon>Arthropoda</taxon>
        <taxon>Hexapoda</taxon>
        <taxon>Insecta</taxon>
        <taxon>Pterygota</taxon>
        <taxon>Neoptera</taxon>
        <taxon>Paraneoptera</taxon>
        <taxon>Hemiptera</taxon>
        <taxon>Heteroptera</taxon>
        <taxon>Panheteroptera</taxon>
        <taxon>Cimicomorpha</taxon>
        <taxon>Reduviidae</taxon>
        <taxon>Harpactorinae</taxon>
        <taxon>Harpactorini</taxon>
        <taxon>Rhynocoris</taxon>
    </lineage>
</organism>
<dbReference type="Gene3D" id="3.15.10.50">
    <property type="match status" value="1"/>
</dbReference>